<comment type="caution">
    <text evidence="1">The sequence shown here is derived from an EMBL/GenBank/DDBJ whole genome shotgun (WGS) entry which is preliminary data.</text>
</comment>
<organism evidence="1">
    <name type="scientific">Klebsiella pneumoniae</name>
    <dbReference type="NCBI Taxonomy" id="573"/>
    <lineage>
        <taxon>Bacteria</taxon>
        <taxon>Pseudomonadati</taxon>
        <taxon>Pseudomonadota</taxon>
        <taxon>Gammaproteobacteria</taxon>
        <taxon>Enterobacterales</taxon>
        <taxon>Enterobacteriaceae</taxon>
        <taxon>Klebsiella/Raoultella group</taxon>
        <taxon>Klebsiella</taxon>
        <taxon>Klebsiella pneumoniae complex</taxon>
    </lineage>
</organism>
<evidence type="ECO:0000313" key="1">
    <source>
        <dbReference type="EMBL" id="TCX98209.1"/>
    </source>
</evidence>
<proteinExistence type="predicted"/>
<dbReference type="EMBL" id="SDCU01000042">
    <property type="protein sequence ID" value="TCX98209.1"/>
    <property type="molecule type" value="Genomic_DNA"/>
</dbReference>
<gene>
    <name evidence="1" type="ORF">ETF11_24295</name>
</gene>
<dbReference type="InterPro" id="IPR031881">
    <property type="entry name" value="DUF4761"/>
</dbReference>
<accession>A0A483NF85</accession>
<dbReference type="RefSeq" id="WP_117047463.1">
    <property type="nucleotide sequence ID" value="NZ_JBMOXP010000001.1"/>
</dbReference>
<dbReference type="AlphaFoldDB" id="A0A483NF85"/>
<dbReference type="Pfam" id="PF15958">
    <property type="entry name" value="DUF4761"/>
    <property type="match status" value="1"/>
</dbReference>
<protein>
    <submittedName>
        <fullName evidence="1">DUF4761 family protein</fullName>
    </submittedName>
</protein>
<name>A0A483NF85_KLEPN</name>
<sequence>MTQLVQLSRHSYVYRGFTIHMCPNNSKTMRRAYNVLNNGNYFGRDFALAEACKTIDRIVNNNRFISR</sequence>
<reference evidence="1" key="1">
    <citation type="submission" date="2019-01" db="EMBL/GenBank/DDBJ databases">
        <authorList>
            <person name="Lista F."/>
            <person name="Anselmo A."/>
        </authorList>
    </citation>
    <scope>NUCLEOTIDE SEQUENCE</scope>
    <source>
        <strain evidence="1">2S</strain>
    </source>
</reference>